<gene>
    <name evidence="2" type="ORF">BFV95_4580</name>
</gene>
<dbReference type="RefSeq" id="WP_069945325.1">
    <property type="nucleotide sequence ID" value="NZ_MIPW01000063.1"/>
</dbReference>
<feature type="transmembrane region" description="Helical" evidence="1">
    <location>
        <begin position="75"/>
        <end position="97"/>
    </location>
</feature>
<dbReference type="Proteomes" id="UP000095392">
    <property type="component" value="Unassembled WGS sequence"/>
</dbReference>
<organism evidence="2 3">
    <name type="scientific">Alteromonas macleodii</name>
    <name type="common">Pseudoalteromonas macleodii</name>
    <dbReference type="NCBI Taxonomy" id="28108"/>
    <lineage>
        <taxon>Bacteria</taxon>
        <taxon>Pseudomonadati</taxon>
        <taxon>Pseudomonadota</taxon>
        <taxon>Gammaproteobacteria</taxon>
        <taxon>Alteromonadales</taxon>
        <taxon>Alteromonadaceae</taxon>
        <taxon>Alteromonas/Salinimonas group</taxon>
        <taxon>Alteromonas</taxon>
    </lineage>
</organism>
<sequence length="138" mass="15768">MKKDDQFYFYLTPWIVLACIAAGVVMYSQVPSQILAADIIESFRPIMPMFFFIVSGYTIFQLMGFPYADFRISMVFVAGLSVALSLCAAWLTSFALIKFGAPWFSVIIGASLLVFSRTLYRTIRAFLLKRQRPTYQRV</sequence>
<dbReference type="EMBL" id="MIPY01000058">
    <property type="protein sequence ID" value="OES24821.1"/>
    <property type="molecule type" value="Genomic_DNA"/>
</dbReference>
<keyword evidence="1" id="KW-0812">Transmembrane</keyword>
<feature type="transmembrane region" description="Helical" evidence="1">
    <location>
        <begin position="7"/>
        <end position="27"/>
    </location>
</feature>
<evidence type="ECO:0000313" key="3">
    <source>
        <dbReference type="Proteomes" id="UP000095392"/>
    </source>
</evidence>
<evidence type="ECO:0000313" key="2">
    <source>
        <dbReference type="EMBL" id="OES24821.1"/>
    </source>
</evidence>
<keyword evidence="1" id="KW-1133">Transmembrane helix</keyword>
<comment type="caution">
    <text evidence="2">The sequence shown here is derived from an EMBL/GenBank/DDBJ whole genome shotgun (WGS) entry which is preliminary data.</text>
</comment>
<proteinExistence type="predicted"/>
<name>A0AB36FS51_ALTMA</name>
<accession>A0AB36FS51</accession>
<dbReference type="AlphaFoldDB" id="A0AB36FS51"/>
<feature type="transmembrane region" description="Helical" evidence="1">
    <location>
        <begin position="47"/>
        <end position="68"/>
    </location>
</feature>
<dbReference type="PROSITE" id="PS51257">
    <property type="entry name" value="PROKAR_LIPOPROTEIN"/>
    <property type="match status" value="1"/>
</dbReference>
<keyword evidence="3" id="KW-1185">Reference proteome</keyword>
<keyword evidence="1" id="KW-0472">Membrane</keyword>
<protein>
    <submittedName>
        <fullName evidence="2">Membrane protein</fullName>
    </submittedName>
</protein>
<evidence type="ECO:0000256" key="1">
    <source>
        <dbReference type="SAM" id="Phobius"/>
    </source>
</evidence>
<feature type="transmembrane region" description="Helical" evidence="1">
    <location>
        <begin position="103"/>
        <end position="120"/>
    </location>
</feature>
<reference evidence="2 3" key="1">
    <citation type="submission" date="2016-09" db="EMBL/GenBank/DDBJ databases">
        <title>Draft Genome Sequence of four Alteromonas macleodii strains isolated from copper coupons and grown long-term at elevated copper levels.</title>
        <authorList>
            <person name="Cusick K."/>
            <person name="Dale J."/>
            <person name="Little B."/>
            <person name="Biffinger J."/>
        </authorList>
    </citation>
    <scope>NUCLEOTIDE SEQUENCE [LARGE SCALE GENOMIC DNA]</scope>
    <source>
        <strain evidence="2 3">KCP01</strain>
    </source>
</reference>